<dbReference type="UniPathway" id="UPA00115">
    <property type="reaction ID" value="UER00409"/>
</dbReference>
<dbReference type="CDD" id="cd01400">
    <property type="entry name" value="6PGL"/>
    <property type="match status" value="1"/>
</dbReference>
<evidence type="ECO:0000256" key="6">
    <source>
        <dbReference type="ARBA" id="ARBA00020337"/>
    </source>
</evidence>
<comment type="catalytic activity">
    <reaction evidence="1 7">
        <text>6-phospho-D-glucono-1,5-lactone + H2O = 6-phospho-D-gluconate + H(+)</text>
        <dbReference type="Rhea" id="RHEA:12556"/>
        <dbReference type="ChEBI" id="CHEBI:15377"/>
        <dbReference type="ChEBI" id="CHEBI:15378"/>
        <dbReference type="ChEBI" id="CHEBI:57955"/>
        <dbReference type="ChEBI" id="CHEBI:58759"/>
        <dbReference type="EC" id="3.1.1.31"/>
    </reaction>
</comment>
<dbReference type="EC" id="3.1.1.31" evidence="5 7"/>
<keyword evidence="10" id="KW-1185">Reference proteome</keyword>
<dbReference type="Gene3D" id="3.40.50.1360">
    <property type="match status" value="1"/>
</dbReference>
<evidence type="ECO:0000256" key="4">
    <source>
        <dbReference type="ARBA" id="ARBA00010662"/>
    </source>
</evidence>
<dbReference type="SUPFAM" id="SSF100950">
    <property type="entry name" value="NagB/RpiA/CoA transferase-like"/>
    <property type="match status" value="1"/>
</dbReference>
<dbReference type="InterPro" id="IPR005900">
    <property type="entry name" value="6-phosphogluconolactonase_DevB"/>
</dbReference>
<feature type="domain" description="Glucosamine/galactosamine-6-phosphate isomerase" evidence="8">
    <location>
        <begin position="10"/>
        <end position="217"/>
    </location>
</feature>
<evidence type="ECO:0000256" key="5">
    <source>
        <dbReference type="ARBA" id="ARBA00013198"/>
    </source>
</evidence>
<dbReference type="KEGG" id="dno:DNO_1222"/>
<dbReference type="PANTHER" id="PTHR11054">
    <property type="entry name" value="6-PHOSPHOGLUCONOLACTONASE"/>
    <property type="match status" value="1"/>
</dbReference>
<keyword evidence="7 9" id="KW-0378">Hydrolase</keyword>
<dbReference type="EMBL" id="CP000513">
    <property type="protein sequence ID" value="ABQ13644.1"/>
    <property type="molecule type" value="Genomic_DNA"/>
</dbReference>
<accession>A5EXD3</accession>
<evidence type="ECO:0000313" key="10">
    <source>
        <dbReference type="Proteomes" id="UP000000248"/>
    </source>
</evidence>
<evidence type="ECO:0000313" key="9">
    <source>
        <dbReference type="EMBL" id="ABQ13644.1"/>
    </source>
</evidence>
<organism evidence="9 10">
    <name type="scientific">Dichelobacter nodosus (strain VCS1703A)</name>
    <dbReference type="NCBI Taxonomy" id="246195"/>
    <lineage>
        <taxon>Bacteria</taxon>
        <taxon>Pseudomonadati</taxon>
        <taxon>Pseudomonadota</taxon>
        <taxon>Gammaproteobacteria</taxon>
        <taxon>Cardiobacteriales</taxon>
        <taxon>Cardiobacteriaceae</taxon>
        <taxon>Dichelobacter</taxon>
    </lineage>
</organism>
<name>A5EXD3_DICNV</name>
<dbReference type="GO" id="GO:0005975">
    <property type="term" value="P:carbohydrate metabolic process"/>
    <property type="evidence" value="ECO:0007669"/>
    <property type="project" value="UniProtKB-UniRule"/>
</dbReference>
<gene>
    <name evidence="7 9" type="primary">pgl</name>
    <name evidence="9" type="ordered locus">DNO_1222</name>
</gene>
<evidence type="ECO:0000256" key="2">
    <source>
        <dbReference type="ARBA" id="ARBA00002681"/>
    </source>
</evidence>
<comment type="pathway">
    <text evidence="3 7">Carbohydrate degradation; pentose phosphate pathway; D-ribulose 5-phosphate from D-glucose 6-phosphate (oxidative stage): step 2/3.</text>
</comment>
<dbReference type="STRING" id="246195.DNO_1222"/>
<evidence type="ECO:0000256" key="3">
    <source>
        <dbReference type="ARBA" id="ARBA00004961"/>
    </source>
</evidence>
<dbReference type="Proteomes" id="UP000000248">
    <property type="component" value="Chromosome"/>
</dbReference>
<dbReference type="OrthoDB" id="9810967at2"/>
<evidence type="ECO:0000256" key="7">
    <source>
        <dbReference type="RuleBase" id="RU365095"/>
    </source>
</evidence>
<dbReference type="InterPro" id="IPR006148">
    <property type="entry name" value="Glc/Gal-6P_isomerase"/>
</dbReference>
<dbReference type="Pfam" id="PF01182">
    <property type="entry name" value="Glucosamine_iso"/>
    <property type="match status" value="1"/>
</dbReference>
<dbReference type="PANTHER" id="PTHR11054:SF0">
    <property type="entry name" value="6-PHOSPHOGLUCONOLACTONASE"/>
    <property type="match status" value="1"/>
</dbReference>
<dbReference type="RefSeq" id="WP_012031523.1">
    <property type="nucleotide sequence ID" value="NC_009446.1"/>
</dbReference>
<reference evidence="9 10" key="1">
    <citation type="journal article" date="2007" name="Nat. Biotechnol.">
        <title>Genome sequence and identification of candidate vaccine antigens from the animal pathogen Dichelobacter nodosus.</title>
        <authorList>
            <person name="Myers G.S."/>
            <person name="Parker D."/>
            <person name="Al-Hasani K."/>
            <person name="Kennan R.M."/>
            <person name="Seemann T."/>
            <person name="Ren Q."/>
            <person name="Badger J.H."/>
            <person name="Selengut J.D."/>
            <person name="Deboy R.T."/>
            <person name="Tettelin H."/>
            <person name="Boyce J.D."/>
            <person name="McCarl V.P."/>
            <person name="Han X."/>
            <person name="Nelson W.C."/>
            <person name="Madupu R."/>
            <person name="Mohamoud Y."/>
            <person name="Holley T."/>
            <person name="Fedorova N."/>
            <person name="Khouri H."/>
            <person name="Bottomley S.P."/>
            <person name="Whittington R.J."/>
            <person name="Adler B."/>
            <person name="Songer J.G."/>
            <person name="Rood J.I."/>
            <person name="Paulsen I.T."/>
        </authorList>
    </citation>
    <scope>NUCLEOTIDE SEQUENCE [LARGE SCALE GENOMIC DNA]</scope>
    <source>
        <strain evidence="9 10">VCS1703A</strain>
    </source>
</reference>
<evidence type="ECO:0000259" key="8">
    <source>
        <dbReference type="Pfam" id="PF01182"/>
    </source>
</evidence>
<dbReference type="NCBIfam" id="TIGR01198">
    <property type="entry name" value="pgl"/>
    <property type="match status" value="1"/>
</dbReference>
<comment type="similarity">
    <text evidence="4 7">Belongs to the glucosamine/galactosamine-6-phosphate isomerase family. 6-phosphogluconolactonase subfamily.</text>
</comment>
<dbReference type="InterPro" id="IPR039104">
    <property type="entry name" value="6PGL"/>
</dbReference>
<protein>
    <recommendedName>
        <fullName evidence="6 7">6-phosphogluconolactonase</fullName>
        <shortName evidence="7">6PGL</shortName>
        <ecNumber evidence="5 7">3.1.1.31</ecNumber>
    </recommendedName>
</protein>
<evidence type="ECO:0000256" key="1">
    <source>
        <dbReference type="ARBA" id="ARBA00000832"/>
    </source>
</evidence>
<dbReference type="GO" id="GO:0017057">
    <property type="term" value="F:6-phosphogluconolactonase activity"/>
    <property type="evidence" value="ECO:0007669"/>
    <property type="project" value="UniProtKB-UniRule"/>
</dbReference>
<proteinExistence type="inferred from homology"/>
<dbReference type="AlphaFoldDB" id="A5EXD3"/>
<dbReference type="HOGENOM" id="CLU_053947_2_0_6"/>
<dbReference type="GO" id="GO:0006098">
    <property type="term" value="P:pentose-phosphate shunt"/>
    <property type="evidence" value="ECO:0007669"/>
    <property type="project" value="UniProtKB-UniPathway"/>
</dbReference>
<dbReference type="InterPro" id="IPR037171">
    <property type="entry name" value="NagB/RpiA_transferase-like"/>
</dbReference>
<sequence>MAAVVHDFSTADERAQSLALAIAADLRQLLQQKERVVLAVSGGSTPKQMFRALSEQVLDWERVILMLVDERCVPCTHEASNFALMRRYLHQNQAAAANVVHYLDEQHLQDLPLLEVHAAHHFLVPDIVVLGMGTDGHTASLFPDSAQFANAMSETAKIVALIPVAAPHWRLTLTFGAIIQAWQIYVELSGLEKRALLENILSKQMAELPMACVLQHHQVNAQVYLS</sequence>
<comment type="function">
    <text evidence="2 7">Hydrolysis of 6-phosphogluconolactone to 6-phosphogluconate.</text>
</comment>
<dbReference type="eggNOG" id="COG0363">
    <property type="taxonomic scope" value="Bacteria"/>
</dbReference>